<evidence type="ECO:0000313" key="2">
    <source>
        <dbReference type="Proteomes" id="UP000030103"/>
    </source>
</evidence>
<dbReference type="OrthoDB" id="1286317at2"/>
<organism evidence="1 2">
    <name type="scientific">Porphyromonas macacae</name>
    <dbReference type="NCBI Taxonomy" id="28115"/>
    <lineage>
        <taxon>Bacteria</taxon>
        <taxon>Pseudomonadati</taxon>
        <taxon>Bacteroidota</taxon>
        <taxon>Bacteroidia</taxon>
        <taxon>Bacteroidales</taxon>
        <taxon>Porphyromonadaceae</taxon>
        <taxon>Porphyromonas</taxon>
    </lineage>
</organism>
<keyword evidence="2" id="KW-1185">Reference proteome</keyword>
<gene>
    <name evidence="1" type="ORF">HQ47_10725</name>
</gene>
<protein>
    <submittedName>
        <fullName evidence="1">Uncharacterized protein</fullName>
    </submittedName>
</protein>
<sequence>MDTVYKEMDGKLVPIERFNLGRAKASVAYFRGQGKTEGNEFAVRRHPVVQSIPLEKALLDDDVKVKLQEKHLLKEEVKFQKNISLGRGTVINREIIKLLVESESDYPVVENVSAIDPNSTFKNKKGDKILVFPEVKIQPYGGKELFYYEKVKSIESRESVQEAEREQLKYTGRITLEYELIDRAAQNQTSIPIRLSEVVLNLKSGKGKICISGQIDEAKKMLTFLVKDDAVEIAFRNLGSDFPENHCSVSLFFEFKGYEPVSNSILVSGNRELLAGVFLKPQNERLVRLTKANLLREIAVPKSEIHFQRREGILRKNPQRRAIRGEFIGSKIFSEGEMQKSSFILKVENTINYPWSWKKEDTLYRDIEGGITSNPFNLNEKFSEFEQLYCPGISFHDVTIYKSKTQPDLFLLFPKRYLLARDSDTSLPCMTLMAHLSEGESGNCEEISKICFSYALSPDLSDLKLCELKMKLYQNKLLDDDSPGYLERIRFWYPSDINADLEVTGNQNILPESILEDGRHFVVSYVTESLSDASLFITALNNEISQYANITFSHREIRNTAIMELNMGKTIGSFVDIVPDDEKKTVTITNNSLSPCRISNVLLVSKEEKPYYNPVYFSNKSNLKSKEKRELPIQDLTSGTEYLNPKYIHLDYESLEDISKEFKQEIATTSNYQRSVIINFSKIANKKICRLWGALKIEATGNSFTFEREKSEFSTPLLLSFIIKNEKANNNYLISYEITYYDQNGNVLKNQKETFNYSKSGRIDLQC</sequence>
<accession>A0A0A2E0I4</accession>
<reference evidence="1 2" key="1">
    <citation type="submission" date="2014-09" db="EMBL/GenBank/DDBJ databases">
        <title>Draft Genome Sequence of Porphyromonas macacae COT-192_OH2859.</title>
        <authorList>
            <person name="Wallis C."/>
            <person name="Deusch O."/>
            <person name="O'Flynn C."/>
            <person name="Davis I."/>
            <person name="Horsfall A."/>
            <person name="Kirkwood N."/>
            <person name="Harris S."/>
            <person name="Eisen J.A."/>
            <person name="Coil D.A."/>
            <person name="Darling A.E."/>
            <person name="Jospin G."/>
            <person name="Alexiev A."/>
        </authorList>
    </citation>
    <scope>NUCLEOTIDE SEQUENCE [LARGE SCALE GENOMIC DNA]</scope>
    <source>
        <strain evidence="2">COT-192 OH2859</strain>
    </source>
</reference>
<proteinExistence type="predicted"/>
<dbReference type="AlphaFoldDB" id="A0A0A2E0I4"/>
<dbReference type="Proteomes" id="UP000030103">
    <property type="component" value="Unassembled WGS sequence"/>
</dbReference>
<dbReference type="EMBL" id="JRFA01000031">
    <property type="protein sequence ID" value="KGN72398.1"/>
    <property type="molecule type" value="Genomic_DNA"/>
</dbReference>
<comment type="caution">
    <text evidence="1">The sequence shown here is derived from an EMBL/GenBank/DDBJ whole genome shotgun (WGS) entry which is preliminary data.</text>
</comment>
<evidence type="ECO:0000313" key="1">
    <source>
        <dbReference type="EMBL" id="KGN72398.1"/>
    </source>
</evidence>
<name>A0A0A2E0I4_9PORP</name>
<dbReference type="RefSeq" id="WP_036875320.1">
    <property type="nucleotide sequence ID" value="NZ_JRFA01000031.1"/>
</dbReference>